<dbReference type="KEGG" id="bvk:117230932"/>
<evidence type="ECO:0000313" key="3">
    <source>
        <dbReference type="Proteomes" id="UP000504631"/>
    </source>
</evidence>
<gene>
    <name evidence="4" type="primary">LOC117230932</name>
</gene>
<dbReference type="GeneID" id="117230932"/>
<proteinExistence type="predicted"/>
<dbReference type="InterPro" id="IPR008984">
    <property type="entry name" value="SMAD_FHA_dom_sf"/>
</dbReference>
<organism evidence="3 4">
    <name type="scientific">Bombus vosnesenskii</name>
    <dbReference type="NCBI Taxonomy" id="207650"/>
    <lineage>
        <taxon>Eukaryota</taxon>
        <taxon>Metazoa</taxon>
        <taxon>Ecdysozoa</taxon>
        <taxon>Arthropoda</taxon>
        <taxon>Hexapoda</taxon>
        <taxon>Insecta</taxon>
        <taxon>Pterygota</taxon>
        <taxon>Neoptera</taxon>
        <taxon>Endopterygota</taxon>
        <taxon>Hymenoptera</taxon>
        <taxon>Apocrita</taxon>
        <taxon>Aculeata</taxon>
        <taxon>Apoidea</taxon>
        <taxon>Anthophila</taxon>
        <taxon>Apidae</taxon>
        <taxon>Bombus</taxon>
        <taxon>Pyrobombus</taxon>
    </lineage>
</organism>
<keyword evidence="3" id="KW-1185">Reference proteome</keyword>
<accession>A0A6J3JXC5</accession>
<dbReference type="PANTHER" id="PTHR21315:SF2">
    <property type="entry name" value="APRATAXIN AND PNK-LIKE FACTOR"/>
    <property type="match status" value="1"/>
</dbReference>
<feature type="compositionally biased region" description="Acidic residues" evidence="1">
    <location>
        <begin position="386"/>
        <end position="398"/>
    </location>
</feature>
<feature type="region of interest" description="Disordered" evidence="1">
    <location>
        <begin position="334"/>
        <end position="398"/>
    </location>
</feature>
<dbReference type="Gene3D" id="2.60.200.20">
    <property type="match status" value="1"/>
</dbReference>
<dbReference type="GO" id="GO:0005634">
    <property type="term" value="C:nucleus"/>
    <property type="evidence" value="ECO:0007669"/>
    <property type="project" value="TreeGrafter"/>
</dbReference>
<dbReference type="CDD" id="cd22671">
    <property type="entry name" value="FHA_APTX-like"/>
    <property type="match status" value="1"/>
</dbReference>
<dbReference type="PANTHER" id="PTHR21315">
    <property type="entry name" value="APRATAXIN AND PNK-LIKE FACTOR-RELATED"/>
    <property type="match status" value="1"/>
</dbReference>
<dbReference type="GO" id="GO:0008408">
    <property type="term" value="F:3'-5' exonuclease activity"/>
    <property type="evidence" value="ECO:0007669"/>
    <property type="project" value="InterPro"/>
</dbReference>
<dbReference type="Proteomes" id="UP000504631">
    <property type="component" value="Unplaced"/>
</dbReference>
<name>A0A6J3JXC5_9HYME</name>
<feature type="domain" description="PBZ-type" evidence="2">
    <location>
        <begin position="309"/>
        <end position="331"/>
    </location>
</feature>
<feature type="compositionally biased region" description="Acidic residues" evidence="1">
    <location>
        <begin position="364"/>
        <end position="379"/>
    </location>
</feature>
<reference evidence="4" key="1">
    <citation type="submission" date="2025-08" db="UniProtKB">
        <authorList>
            <consortium name="RefSeq"/>
        </authorList>
    </citation>
    <scope>IDENTIFICATION</scope>
    <source>
        <tissue evidence="4">Muscle</tissue>
    </source>
</reference>
<dbReference type="RefSeq" id="XP_033344750.1">
    <property type="nucleotide sequence ID" value="XM_033488859.1"/>
</dbReference>
<protein>
    <submittedName>
        <fullName evidence="4">Aprataxin and PNK-like factor isoform X1</fullName>
    </submittedName>
</protein>
<dbReference type="Pfam" id="PF10283">
    <property type="entry name" value="zf-CCHH"/>
    <property type="match status" value="2"/>
</dbReference>
<feature type="compositionally biased region" description="Polar residues" evidence="1">
    <location>
        <begin position="346"/>
        <end position="357"/>
    </location>
</feature>
<evidence type="ECO:0000259" key="2">
    <source>
        <dbReference type="Pfam" id="PF10283"/>
    </source>
</evidence>
<dbReference type="GO" id="GO:0006302">
    <property type="term" value="P:double-strand break repair"/>
    <property type="evidence" value="ECO:0007669"/>
    <property type="project" value="InterPro"/>
</dbReference>
<dbReference type="InterPro" id="IPR039253">
    <property type="entry name" value="APLF"/>
</dbReference>
<dbReference type="GO" id="GO:0003906">
    <property type="term" value="F:DNA-(apurinic or apyrimidinic site) endonuclease activity"/>
    <property type="evidence" value="ECO:0007669"/>
    <property type="project" value="InterPro"/>
</dbReference>
<dbReference type="InterPro" id="IPR019406">
    <property type="entry name" value="APLF_PBZ"/>
</dbReference>
<evidence type="ECO:0000256" key="1">
    <source>
        <dbReference type="SAM" id="MobiDB-lite"/>
    </source>
</evidence>
<sequence>MKKLQILRVDNDVVQKMDLQIGNNIIGRNVETGCDDDRIIKYAAIINLTSDNEMTITPYQVAPCYMKSVESSRWQLLKLGVTVPVKPGDVCTLVPDKCWFKIISVPDKMENNEDYTLKRKVNEDVDSNTVRDKRLCSGEGDNSRSSCNALHKILNNDHDENKINVEESVINEDNLMYNNNESKTQDANSTLICDHHNIDQSSAIERSAYKVQNMNKENSESYVHEKTLSLEENSDLPSISEDNEKVMVKVIQSPVSKNVHRSKISANATGNVFRRDKCKYGEECYRKNSQHRDKFCHPEDSDYDIPDDREECPYGTRCYRKNPQHKMKFKHIGTNIANNKRKKQNSKQTQIQKSLDTISGMEDSSVEESAEESIDESEYEPSSNDESSDDDEIYSDKN</sequence>
<feature type="domain" description="PBZ-type" evidence="2">
    <location>
        <begin position="275"/>
        <end position="300"/>
    </location>
</feature>
<dbReference type="AlphaFoldDB" id="A0A6J3JXC5"/>
<dbReference type="GO" id="GO:0035861">
    <property type="term" value="C:site of double-strand break"/>
    <property type="evidence" value="ECO:0007669"/>
    <property type="project" value="TreeGrafter"/>
</dbReference>
<dbReference type="SUPFAM" id="SSF49879">
    <property type="entry name" value="SMAD/FHA domain"/>
    <property type="match status" value="1"/>
</dbReference>
<evidence type="ECO:0000313" key="4">
    <source>
        <dbReference type="RefSeq" id="XP_033344750.1"/>
    </source>
</evidence>